<dbReference type="GO" id="GO:0017004">
    <property type="term" value="P:cytochrome complex assembly"/>
    <property type="evidence" value="ECO:0007669"/>
    <property type="project" value="UniProtKB-KW"/>
</dbReference>
<gene>
    <name evidence="2" type="ORF">Tasa_004_100</name>
</gene>
<proteinExistence type="predicted"/>
<dbReference type="Proteomes" id="UP000032679">
    <property type="component" value="Unassembled WGS sequence"/>
</dbReference>
<dbReference type="Gene3D" id="1.25.40.10">
    <property type="entry name" value="Tetratricopeptide repeat domain"/>
    <property type="match status" value="1"/>
</dbReference>
<dbReference type="RefSeq" id="WP_048846558.1">
    <property type="nucleotide sequence ID" value="NZ_BALE01000004.1"/>
</dbReference>
<protein>
    <submittedName>
        <fullName evidence="2">Cytochrome c-type biogenesis protein CycH</fullName>
    </submittedName>
</protein>
<dbReference type="STRING" id="1231623.Tasa_004_100"/>
<evidence type="ECO:0000313" key="3">
    <source>
        <dbReference type="Proteomes" id="UP000032679"/>
    </source>
</evidence>
<comment type="caution">
    <text evidence="2">The sequence shown here is derived from an EMBL/GenBank/DDBJ whole genome shotgun (WGS) entry which is preliminary data.</text>
</comment>
<reference evidence="2 3" key="1">
    <citation type="submission" date="2012-10" db="EMBL/GenBank/DDBJ databases">
        <title>Genome sequencing of Tanticharoenia sakaeratensis NBRC 103193.</title>
        <authorList>
            <person name="Azuma Y."/>
            <person name="Hadano H."/>
            <person name="Hirakawa H."/>
            <person name="Matsushita K."/>
        </authorList>
    </citation>
    <scope>NUCLEOTIDE SEQUENCE [LARGE SCALE GENOMIC DNA]</scope>
    <source>
        <strain evidence="2 3">NBRC 103193</strain>
    </source>
</reference>
<dbReference type="AlphaFoldDB" id="A0A0D6MHV0"/>
<evidence type="ECO:0000313" key="2">
    <source>
        <dbReference type="EMBL" id="GAN53035.1"/>
    </source>
</evidence>
<dbReference type="InterPro" id="IPR011990">
    <property type="entry name" value="TPR-like_helical_dom_sf"/>
</dbReference>
<keyword evidence="3" id="KW-1185">Reference proteome</keyword>
<keyword evidence="1" id="KW-0201">Cytochrome c-type biogenesis</keyword>
<dbReference type="EMBL" id="BALE01000004">
    <property type="protein sequence ID" value="GAN53035.1"/>
    <property type="molecule type" value="Genomic_DNA"/>
</dbReference>
<organism evidence="2 3">
    <name type="scientific">Tanticharoenia sakaeratensis NBRC 103193</name>
    <dbReference type="NCBI Taxonomy" id="1231623"/>
    <lineage>
        <taxon>Bacteria</taxon>
        <taxon>Pseudomonadati</taxon>
        <taxon>Pseudomonadota</taxon>
        <taxon>Alphaproteobacteria</taxon>
        <taxon>Acetobacterales</taxon>
        <taxon>Acetobacteraceae</taxon>
        <taxon>Tanticharoenia</taxon>
    </lineage>
</organism>
<evidence type="ECO:0000256" key="1">
    <source>
        <dbReference type="ARBA" id="ARBA00022748"/>
    </source>
</evidence>
<sequence>MMWLGIVLICAVALLPALVSLRRAPRPRSERESALALYRGQLAELDRDHAGGLIGAAEYDAARLEIQRRLLAADRLQDAEIVPPRRSRAGWILATIPVLAFALYLTNGHPSLPAQPLSLRHTPQDAKSDALIAELRNGLSGLAPTDPRYAQGYLLLGQAEASRQHYAAAARAWHRVLDQKFDPMLALQTAEAQTRAEGHVSADSLALYKQAIPAIPQDAPYRMSIEARIAEGEHDASATR</sequence>
<dbReference type="InterPro" id="IPR017560">
    <property type="entry name" value="Cyt_c_biogenesis_CcmI"/>
</dbReference>
<dbReference type="NCBIfam" id="TIGR03142">
    <property type="entry name" value="cytochro_ccmI"/>
    <property type="match status" value="1"/>
</dbReference>
<name>A0A0D6MHV0_9PROT</name>
<dbReference type="OrthoDB" id="9815847at2"/>
<accession>A0A0D6MHV0</accession>